<accession>A0ABU7IKD9</accession>
<protein>
    <submittedName>
        <fullName evidence="7">MauE/DoxX family redox-associated membrane protein</fullName>
    </submittedName>
</protein>
<reference evidence="7 8" key="1">
    <citation type="submission" date="2024-01" db="EMBL/GenBank/DDBJ databases">
        <title>Maribacter spp. originated from different algae showed divergent polysaccharides utilization ability.</title>
        <authorList>
            <person name="Wang H."/>
            <person name="Wu Y."/>
        </authorList>
    </citation>
    <scope>NUCLEOTIDE SEQUENCE [LARGE SCALE GENOMIC DNA]</scope>
    <source>
        <strain evidence="7 8">KPT27_14</strain>
    </source>
</reference>
<dbReference type="RefSeq" id="WP_272637494.1">
    <property type="nucleotide sequence ID" value="NZ_JAZDDF010000006.1"/>
</dbReference>
<feature type="transmembrane region" description="Helical" evidence="5">
    <location>
        <begin position="119"/>
        <end position="136"/>
    </location>
</feature>
<evidence type="ECO:0000313" key="8">
    <source>
        <dbReference type="Proteomes" id="UP001343698"/>
    </source>
</evidence>
<keyword evidence="4 5" id="KW-0472">Membrane</keyword>
<evidence type="ECO:0000256" key="4">
    <source>
        <dbReference type="ARBA" id="ARBA00023136"/>
    </source>
</evidence>
<name>A0ABU7IKD9_9FLAO</name>
<comment type="caution">
    <text evidence="7">The sequence shown here is derived from an EMBL/GenBank/DDBJ whole genome shotgun (WGS) entry which is preliminary data.</text>
</comment>
<evidence type="ECO:0000313" key="7">
    <source>
        <dbReference type="EMBL" id="MEE1973432.1"/>
    </source>
</evidence>
<organism evidence="7 8">
    <name type="scientific">Maribacter flavus</name>
    <dbReference type="NCBI Taxonomy" id="1658664"/>
    <lineage>
        <taxon>Bacteria</taxon>
        <taxon>Pseudomonadati</taxon>
        <taxon>Bacteroidota</taxon>
        <taxon>Flavobacteriia</taxon>
        <taxon>Flavobacteriales</taxon>
        <taxon>Flavobacteriaceae</taxon>
        <taxon>Maribacter</taxon>
    </lineage>
</organism>
<feature type="domain" description="Methylamine utilisation protein MauE" evidence="6">
    <location>
        <begin position="9"/>
        <end position="134"/>
    </location>
</feature>
<evidence type="ECO:0000256" key="1">
    <source>
        <dbReference type="ARBA" id="ARBA00004141"/>
    </source>
</evidence>
<keyword evidence="3 5" id="KW-1133">Transmembrane helix</keyword>
<feature type="transmembrane region" description="Helical" evidence="5">
    <location>
        <begin position="77"/>
        <end position="99"/>
    </location>
</feature>
<evidence type="ECO:0000259" key="6">
    <source>
        <dbReference type="Pfam" id="PF07291"/>
    </source>
</evidence>
<dbReference type="InterPro" id="IPR009908">
    <property type="entry name" value="Methylamine_util_MauE"/>
</dbReference>
<evidence type="ECO:0000256" key="5">
    <source>
        <dbReference type="SAM" id="Phobius"/>
    </source>
</evidence>
<dbReference type="Pfam" id="PF07291">
    <property type="entry name" value="MauE"/>
    <property type="match status" value="1"/>
</dbReference>
<sequence>MSYKGIHSKFVALFSLLLTVLFVYTAVSKLNHLNIFQLRLERMPYLSPYASLISWGVPFLELVIAGLLWFPKYQKLALCASFTLMGLFTSYIILVLRYSDSIPCSCGGVISSMGWETHLVFNACWMALALIGIVLLENKEKKSSSKNTVQ</sequence>
<dbReference type="Proteomes" id="UP001343698">
    <property type="component" value="Unassembled WGS sequence"/>
</dbReference>
<evidence type="ECO:0000256" key="2">
    <source>
        <dbReference type="ARBA" id="ARBA00022692"/>
    </source>
</evidence>
<comment type="subcellular location">
    <subcellularLocation>
        <location evidence="1">Membrane</location>
        <topology evidence="1">Multi-pass membrane protein</topology>
    </subcellularLocation>
</comment>
<proteinExistence type="predicted"/>
<keyword evidence="2 5" id="KW-0812">Transmembrane</keyword>
<evidence type="ECO:0000256" key="3">
    <source>
        <dbReference type="ARBA" id="ARBA00022989"/>
    </source>
</evidence>
<feature type="transmembrane region" description="Helical" evidence="5">
    <location>
        <begin position="49"/>
        <end position="70"/>
    </location>
</feature>
<gene>
    <name evidence="7" type="ORF">V1H85_13300</name>
</gene>
<keyword evidence="8" id="KW-1185">Reference proteome</keyword>
<dbReference type="EMBL" id="JAZDDF010000006">
    <property type="protein sequence ID" value="MEE1973432.1"/>
    <property type="molecule type" value="Genomic_DNA"/>
</dbReference>